<evidence type="ECO:0000256" key="1">
    <source>
        <dbReference type="SAM" id="Phobius"/>
    </source>
</evidence>
<organism evidence="3">
    <name type="scientific">Harpegnathos saltator</name>
    <name type="common">Jerdon's jumping ant</name>
    <dbReference type="NCBI Taxonomy" id="610380"/>
    <lineage>
        <taxon>Eukaryota</taxon>
        <taxon>Metazoa</taxon>
        <taxon>Ecdysozoa</taxon>
        <taxon>Arthropoda</taxon>
        <taxon>Hexapoda</taxon>
        <taxon>Insecta</taxon>
        <taxon>Pterygota</taxon>
        <taxon>Neoptera</taxon>
        <taxon>Endopterygota</taxon>
        <taxon>Hymenoptera</taxon>
        <taxon>Apocrita</taxon>
        <taxon>Aculeata</taxon>
        <taxon>Formicoidea</taxon>
        <taxon>Formicidae</taxon>
        <taxon>Ponerinae</taxon>
        <taxon>Ponerini</taxon>
        <taxon>Harpegnathos</taxon>
    </lineage>
</organism>
<evidence type="ECO:0000313" key="3">
    <source>
        <dbReference type="Proteomes" id="UP000008237"/>
    </source>
</evidence>
<keyword evidence="1" id="KW-0812">Transmembrane</keyword>
<dbReference type="Proteomes" id="UP000008237">
    <property type="component" value="Unassembled WGS sequence"/>
</dbReference>
<dbReference type="PANTHER" id="PTHR28640">
    <property type="entry name" value="ADP-RIBOSYLATION FACTOR-LIKE PROTEIN 6-INTERACTING PROTEIN 6"/>
    <property type="match status" value="1"/>
</dbReference>
<dbReference type="InterPro" id="IPR029383">
    <property type="entry name" value="ARL6IP6"/>
</dbReference>
<feature type="transmembrane region" description="Helical" evidence="1">
    <location>
        <begin position="43"/>
        <end position="63"/>
    </location>
</feature>
<dbReference type="OMA" id="TWFIIYK"/>
<feature type="transmembrane region" description="Helical" evidence="1">
    <location>
        <begin position="106"/>
        <end position="127"/>
    </location>
</feature>
<dbReference type="EMBL" id="GL453666">
    <property type="protein sequence ID" value="EFN75724.1"/>
    <property type="molecule type" value="Genomic_DNA"/>
</dbReference>
<keyword evidence="3" id="KW-1185">Reference proteome</keyword>
<dbReference type="OrthoDB" id="10070125at2759"/>
<proteinExistence type="predicted"/>
<dbReference type="Pfam" id="PF15062">
    <property type="entry name" value="ARL6IP6"/>
    <property type="match status" value="1"/>
</dbReference>
<dbReference type="STRING" id="610380.E2C8J4"/>
<dbReference type="AlphaFoldDB" id="E2C8J4"/>
<dbReference type="InParanoid" id="E2C8J4"/>
<sequence>MAIFQRTKISESSKWTNGNGNFAAAVMDEKPTTFWRKLRINEWTFSVSLFLFSLSMTLGKLYFNYGESLSWQIGDQLLASSGTLLDASNQYTNAAAGVLVTFYKKYWWFVKAALSGLAITSFTWFIIYMDSSIPGVNPPSPFSSSRQR</sequence>
<accession>E2C8J4</accession>
<dbReference type="PANTHER" id="PTHR28640:SF1">
    <property type="entry name" value="ADP-RIBOSYLATION FACTOR-LIKE PROTEIN 6-INTERACTING PROTEIN 6"/>
    <property type="match status" value="1"/>
</dbReference>
<keyword evidence="1" id="KW-1133">Transmembrane helix</keyword>
<reference evidence="2 3" key="1">
    <citation type="journal article" date="2010" name="Science">
        <title>Genomic comparison of the ants Camponotus floridanus and Harpegnathos saltator.</title>
        <authorList>
            <person name="Bonasio R."/>
            <person name="Zhang G."/>
            <person name="Ye C."/>
            <person name="Mutti N.S."/>
            <person name="Fang X."/>
            <person name="Qin N."/>
            <person name="Donahue G."/>
            <person name="Yang P."/>
            <person name="Li Q."/>
            <person name="Li C."/>
            <person name="Zhang P."/>
            <person name="Huang Z."/>
            <person name="Berger S.L."/>
            <person name="Reinberg D."/>
            <person name="Wang J."/>
            <person name="Liebig J."/>
        </authorList>
    </citation>
    <scope>NUCLEOTIDE SEQUENCE [LARGE SCALE GENOMIC DNA]</scope>
    <source>
        <strain evidence="2 3">R22 G/1</strain>
    </source>
</reference>
<gene>
    <name evidence="2" type="ORF">EAI_09726</name>
</gene>
<evidence type="ECO:0000313" key="2">
    <source>
        <dbReference type="EMBL" id="EFN75724.1"/>
    </source>
</evidence>
<protein>
    <submittedName>
        <fullName evidence="2">Uncharacterized protein</fullName>
    </submittedName>
</protein>
<keyword evidence="1" id="KW-0472">Membrane</keyword>
<name>E2C8J4_HARSA</name>